<sequence length="460" mass="50206">MNIPRFVIAGTSSGVGKTTIATGITYALHRRGLKVQPFKCGPDYIDPGYLSLATAGHCHNLDSWMLPEGNLKELFSYFNRDKDIAVVEGVMGLYDGHRKPGGGGSTAKIAKIIDAPVILVLNIAKMSESAAAMALGYCTYDPDVRVSGVILNQVGSQTHLRSAKDAIEERCGVPVIGYLPKTADLTLPERHLGLVPVAERGNEKNFLDELGDLIEKHIDLDALLDLARKAPEFVLEPSPVLFPGESVPARCRIAVARDEAFNFYYEANIEMLRAWGAEIINFSPVSDASLPERTDGVYIGGGFPEIFLRELEANLAMKQSIRDAVASGRPVYAECGGLMYLSQGIADFRGNRYEMVGLLPGYCAMQNKLQRLGYTKAQSLKSTPIAEQGQPIRGHLFHWSRLDEPDQAVAAYQVTDPKEQLEGFVLGPKNNLLASYLHLHFGSDPRLAKRFIETAAAAKG</sequence>
<keyword evidence="5 7" id="KW-0460">Magnesium</keyword>
<accession>A0A1P8F7H2</accession>
<dbReference type="HAMAP" id="MF_00027">
    <property type="entry name" value="CobB_CbiA"/>
    <property type="match status" value="1"/>
</dbReference>
<proteinExistence type="inferred from homology"/>
<comment type="pathway">
    <text evidence="7">Cofactor biosynthesis; adenosylcobalamin biosynthesis; cob(II)yrinate a,c-diamide from sirohydrochlorin (anaerobic route): step 10/10.</text>
</comment>
<dbReference type="Gene3D" id="3.40.50.300">
    <property type="entry name" value="P-loop containing nucleotide triphosphate hydrolases"/>
    <property type="match status" value="2"/>
</dbReference>
<gene>
    <name evidence="10" type="primary">cobB-cbiA</name>
    <name evidence="7" type="synonym">cbiA</name>
    <name evidence="10" type="ORF">Dform_01102</name>
</gene>
<dbReference type="KEGG" id="dfo:Dform_01102"/>
<evidence type="ECO:0000259" key="8">
    <source>
        <dbReference type="Pfam" id="PF01656"/>
    </source>
</evidence>
<dbReference type="PROSITE" id="PS51274">
    <property type="entry name" value="GATASE_COBBQ"/>
    <property type="match status" value="1"/>
</dbReference>
<dbReference type="NCBIfam" id="NF002204">
    <property type="entry name" value="PRK01077.1"/>
    <property type="match status" value="1"/>
</dbReference>
<comment type="function">
    <text evidence="7">Catalyzes the ATP-dependent amidation of the two carboxylate groups at positions a and c of cobyrinate, using either L-glutamine or ammonia as the nitrogen source.</text>
</comment>
<dbReference type="InterPro" id="IPR004484">
    <property type="entry name" value="CbiA/CobB_synth"/>
</dbReference>
<dbReference type="AlphaFoldDB" id="A0A1P8F7H2"/>
<organism evidence="10 11">
    <name type="scientific">Dehalogenimonas formicexedens</name>
    <dbReference type="NCBI Taxonomy" id="1839801"/>
    <lineage>
        <taxon>Bacteria</taxon>
        <taxon>Bacillati</taxon>
        <taxon>Chloroflexota</taxon>
        <taxon>Dehalococcoidia</taxon>
        <taxon>Dehalococcoidales</taxon>
        <taxon>Dehalococcoidaceae</taxon>
        <taxon>Dehalogenimonas</taxon>
    </lineage>
</organism>
<evidence type="ECO:0000256" key="5">
    <source>
        <dbReference type="ARBA" id="ARBA00022842"/>
    </source>
</evidence>
<evidence type="ECO:0000259" key="9">
    <source>
        <dbReference type="Pfam" id="PF07685"/>
    </source>
</evidence>
<keyword evidence="3 7" id="KW-0547">Nucleotide-binding</keyword>
<dbReference type="SUPFAM" id="SSF52540">
    <property type="entry name" value="P-loop containing nucleoside triphosphate hydrolases"/>
    <property type="match status" value="1"/>
</dbReference>
<dbReference type="GO" id="GO:0005524">
    <property type="term" value="F:ATP binding"/>
    <property type="evidence" value="ECO:0007669"/>
    <property type="project" value="UniProtKB-UniRule"/>
</dbReference>
<keyword evidence="7" id="KW-0169">Cobalamin biosynthesis</keyword>
<dbReference type="Gene3D" id="3.40.50.880">
    <property type="match status" value="1"/>
</dbReference>
<dbReference type="InterPro" id="IPR027417">
    <property type="entry name" value="P-loop_NTPase"/>
</dbReference>
<name>A0A1P8F7H2_9CHLR</name>
<evidence type="ECO:0000313" key="11">
    <source>
        <dbReference type="Proteomes" id="UP000185934"/>
    </source>
</evidence>
<feature type="domain" description="CobQ/CobB/MinD/ParA nucleotide binding" evidence="8">
    <location>
        <begin position="7"/>
        <end position="192"/>
    </location>
</feature>
<dbReference type="PANTHER" id="PTHR43873:SF1">
    <property type="entry name" value="COBYRINATE A,C-DIAMIDE SYNTHASE"/>
    <property type="match status" value="1"/>
</dbReference>
<dbReference type="CDD" id="cd05388">
    <property type="entry name" value="CobB_N"/>
    <property type="match status" value="1"/>
</dbReference>
<evidence type="ECO:0000313" key="10">
    <source>
        <dbReference type="EMBL" id="APV44436.1"/>
    </source>
</evidence>
<evidence type="ECO:0000256" key="4">
    <source>
        <dbReference type="ARBA" id="ARBA00022840"/>
    </source>
</evidence>
<dbReference type="PANTHER" id="PTHR43873">
    <property type="entry name" value="COBYRINATE A,C-DIAMIDE SYNTHASE"/>
    <property type="match status" value="1"/>
</dbReference>
<dbReference type="NCBIfam" id="TIGR00379">
    <property type="entry name" value="cobB"/>
    <property type="match status" value="1"/>
</dbReference>
<keyword evidence="11" id="KW-1185">Reference proteome</keyword>
<evidence type="ECO:0000256" key="2">
    <source>
        <dbReference type="ARBA" id="ARBA00022598"/>
    </source>
</evidence>
<evidence type="ECO:0000256" key="7">
    <source>
        <dbReference type="HAMAP-Rule" id="MF_00027"/>
    </source>
</evidence>
<keyword evidence="4 7" id="KW-0067">ATP-binding</keyword>
<reference evidence="11" key="1">
    <citation type="submission" date="2016-11" db="EMBL/GenBank/DDBJ databases">
        <title>Dehalogenimonas formicexedens sp. nov., a chlorinated alkane respiring bacterium isolated from contaminated groundwater.</title>
        <authorList>
            <person name="Key T.A."/>
            <person name="Bowman K.S."/>
            <person name="Lee I."/>
            <person name="Chun J."/>
            <person name="Albuquerque L."/>
            <person name="da Costa M.S."/>
            <person name="Rainey F.A."/>
            <person name="Moe W.M."/>
        </authorList>
    </citation>
    <scope>NUCLEOTIDE SEQUENCE [LARGE SCALE GENOMIC DNA]</scope>
    <source>
        <strain evidence="11">NSZ-14</strain>
    </source>
</reference>
<comment type="catalytic activity">
    <reaction evidence="7">
        <text>cob(II)yrinate + 2 L-glutamine + 2 ATP + 2 H2O = cob(II)yrinate a,c diamide + 2 L-glutamate + 2 ADP + 2 phosphate + 2 H(+)</text>
        <dbReference type="Rhea" id="RHEA:26289"/>
        <dbReference type="ChEBI" id="CHEBI:15377"/>
        <dbReference type="ChEBI" id="CHEBI:15378"/>
        <dbReference type="ChEBI" id="CHEBI:29985"/>
        <dbReference type="ChEBI" id="CHEBI:30616"/>
        <dbReference type="ChEBI" id="CHEBI:43474"/>
        <dbReference type="ChEBI" id="CHEBI:58359"/>
        <dbReference type="ChEBI" id="CHEBI:58537"/>
        <dbReference type="ChEBI" id="CHEBI:58894"/>
        <dbReference type="ChEBI" id="CHEBI:456216"/>
        <dbReference type="EC" id="6.3.5.11"/>
    </reaction>
</comment>
<feature type="active site" description="Nucleophile" evidence="7">
    <location>
        <position position="335"/>
    </location>
</feature>
<comment type="miscellaneous">
    <text evidence="7">The a and c carboxylates of cobyrinate are activated for nucleophilic attack via formation of a phosphorylated intermediate by ATP. CbiA catalyzes first the amidation of the c-carboxylate, and then that of the a-carboxylate.</text>
</comment>
<dbReference type="InterPro" id="IPR011698">
    <property type="entry name" value="GATase_3"/>
</dbReference>
<dbReference type="GO" id="GO:0042242">
    <property type="term" value="F:cobyrinic acid a,c-diamide synthase activity"/>
    <property type="evidence" value="ECO:0007669"/>
    <property type="project" value="UniProtKB-UniRule"/>
</dbReference>
<dbReference type="EMBL" id="CP018258">
    <property type="protein sequence ID" value="APV44436.1"/>
    <property type="molecule type" value="Genomic_DNA"/>
</dbReference>
<evidence type="ECO:0000256" key="6">
    <source>
        <dbReference type="ARBA" id="ARBA00022962"/>
    </source>
</evidence>
<dbReference type="InterPro" id="IPR002586">
    <property type="entry name" value="CobQ/CobB/MinD/ParA_Nub-bd_dom"/>
</dbReference>
<dbReference type="Pfam" id="PF07685">
    <property type="entry name" value="GATase_3"/>
    <property type="match status" value="1"/>
</dbReference>
<dbReference type="Proteomes" id="UP000185934">
    <property type="component" value="Chromosome"/>
</dbReference>
<protein>
    <recommendedName>
        <fullName evidence="7">Cobyrinate a,c-diamide synthase</fullName>
        <ecNumber evidence="7">6.3.5.11</ecNumber>
    </recommendedName>
    <alternativeName>
        <fullName evidence="7">Cobyrinic acid a,c-diamide synthetase</fullName>
    </alternativeName>
</protein>
<comment type="similarity">
    <text evidence="7">Belongs to the CobB/CbiA family.</text>
</comment>
<dbReference type="UniPathway" id="UPA00148">
    <property type="reaction ID" value="UER00231"/>
</dbReference>
<evidence type="ECO:0000256" key="3">
    <source>
        <dbReference type="ARBA" id="ARBA00022741"/>
    </source>
</evidence>
<dbReference type="GO" id="GO:0009236">
    <property type="term" value="P:cobalamin biosynthetic process"/>
    <property type="evidence" value="ECO:0007669"/>
    <property type="project" value="UniProtKB-UniRule"/>
</dbReference>
<feature type="site" description="Increases nucleophilicity of active site Cys" evidence="7">
    <location>
        <position position="438"/>
    </location>
</feature>
<dbReference type="SUPFAM" id="SSF52317">
    <property type="entry name" value="Class I glutamine amidotransferase-like"/>
    <property type="match status" value="1"/>
</dbReference>
<comment type="domain">
    <text evidence="7">Comprises of two domains. The C-terminal domain contains the binding site for glutamine and catalyzes the hydrolysis of this substrate to glutamate and ammonia. The N-terminal domain is anticipated to bind ATP and cobyrinate and catalyzes the ultimate synthesis of the diamide product. The ammonia produced via the glutaminase domain is probably translocated to the adjacent domain via a molecular tunnel, where it reacts with an activated intermediate.</text>
</comment>
<dbReference type="InterPro" id="IPR029062">
    <property type="entry name" value="Class_I_gatase-like"/>
</dbReference>
<dbReference type="RefSeq" id="WP_076004119.1">
    <property type="nucleotide sequence ID" value="NZ_CP018258.1"/>
</dbReference>
<keyword evidence="2 7" id="KW-0436">Ligase</keyword>
<feature type="domain" description="CobB/CobQ-like glutamine amidotransferase" evidence="9">
    <location>
        <begin position="252"/>
        <end position="444"/>
    </location>
</feature>
<dbReference type="Pfam" id="PF01656">
    <property type="entry name" value="CbiA"/>
    <property type="match status" value="1"/>
</dbReference>
<dbReference type="CDD" id="cd03130">
    <property type="entry name" value="GATase1_CobB"/>
    <property type="match status" value="1"/>
</dbReference>
<evidence type="ECO:0000256" key="1">
    <source>
        <dbReference type="ARBA" id="ARBA00001946"/>
    </source>
</evidence>
<dbReference type="OrthoDB" id="9764035at2"/>
<comment type="cofactor">
    <cofactor evidence="1 7">
        <name>Mg(2+)</name>
        <dbReference type="ChEBI" id="CHEBI:18420"/>
    </cofactor>
</comment>
<dbReference type="EC" id="6.3.5.11" evidence="7"/>
<dbReference type="STRING" id="1839801.Dform_01102"/>
<keyword evidence="6 7" id="KW-0315">Glutamine amidotransferase</keyword>